<proteinExistence type="predicted"/>
<dbReference type="Proteomes" id="UP000281549">
    <property type="component" value="Unassembled WGS sequence"/>
</dbReference>
<gene>
    <name evidence="1" type="ORF">ROZALSC1DRAFT_28282</name>
</gene>
<dbReference type="EMBL" id="ML005097">
    <property type="protein sequence ID" value="RKP20211.1"/>
    <property type="molecule type" value="Genomic_DNA"/>
</dbReference>
<dbReference type="AlphaFoldDB" id="A0A4P9YMN0"/>
<accession>A0A4P9YMN0</accession>
<organism evidence="1 2">
    <name type="scientific">Rozella allomycis (strain CSF55)</name>
    <dbReference type="NCBI Taxonomy" id="988480"/>
    <lineage>
        <taxon>Eukaryota</taxon>
        <taxon>Fungi</taxon>
        <taxon>Fungi incertae sedis</taxon>
        <taxon>Cryptomycota</taxon>
        <taxon>Cryptomycota incertae sedis</taxon>
        <taxon>Rozella</taxon>
    </lineage>
</organism>
<sequence length="233" mass="26558">MVFLRDNAPKTVREAFSLYESVFKAKELSGNDLISWLRDLMQITLKKNGRDEPGEIHKFVQNLVSNAGIYRELMKEDIVETDLQGQALTDREKQLVNSFIHETNKKWAILYYSSQYLESTPDTPYFHETTSKLTTSGYKHFKSVQEFLDHLVNLSQSLLSSVRKMPVVNENNVEDKNPSAAVLIIGLVGFNFAFLTAFEAVAKYIAYGCGHQKTKKAYEDVEIDYQSLLVVIG</sequence>
<evidence type="ECO:0000313" key="2">
    <source>
        <dbReference type="Proteomes" id="UP000281549"/>
    </source>
</evidence>
<evidence type="ECO:0000313" key="1">
    <source>
        <dbReference type="EMBL" id="RKP20211.1"/>
    </source>
</evidence>
<reference evidence="2" key="1">
    <citation type="journal article" date="2018" name="Nat. Microbiol.">
        <title>Leveraging single-cell genomics to expand the fungal tree of life.</title>
        <authorList>
            <person name="Ahrendt S.R."/>
            <person name="Quandt C.A."/>
            <person name="Ciobanu D."/>
            <person name="Clum A."/>
            <person name="Salamov A."/>
            <person name="Andreopoulos B."/>
            <person name="Cheng J.F."/>
            <person name="Woyke T."/>
            <person name="Pelin A."/>
            <person name="Henrissat B."/>
            <person name="Reynolds N.K."/>
            <person name="Benny G.L."/>
            <person name="Smith M.E."/>
            <person name="James T.Y."/>
            <person name="Grigoriev I.V."/>
        </authorList>
    </citation>
    <scope>NUCLEOTIDE SEQUENCE [LARGE SCALE GENOMIC DNA]</scope>
    <source>
        <strain evidence="2">CSF55</strain>
    </source>
</reference>
<protein>
    <submittedName>
        <fullName evidence="1">Uncharacterized protein</fullName>
    </submittedName>
</protein>
<name>A0A4P9YMN0_ROZAC</name>